<evidence type="ECO:0000313" key="2">
    <source>
        <dbReference type="Proteomes" id="UP000198589"/>
    </source>
</evidence>
<keyword evidence="2" id="KW-1185">Reference proteome</keyword>
<reference evidence="2" key="1">
    <citation type="submission" date="2016-10" db="EMBL/GenBank/DDBJ databases">
        <authorList>
            <person name="Varghese N."/>
            <person name="Submissions S."/>
        </authorList>
    </citation>
    <scope>NUCLEOTIDE SEQUENCE [LARGE SCALE GENOMIC DNA]</scope>
    <source>
        <strain evidence="2">DSM 46838</strain>
    </source>
</reference>
<evidence type="ECO:0000313" key="1">
    <source>
        <dbReference type="EMBL" id="SFF73996.1"/>
    </source>
</evidence>
<sequence>MQPRVVEFAPDDHLFADWCAAWAAVQLVDPPVTPAGGGSG</sequence>
<gene>
    <name evidence="1" type="ORF">SAMN05216574_12517</name>
</gene>
<protein>
    <submittedName>
        <fullName evidence="1">Uncharacterized protein</fullName>
    </submittedName>
</protein>
<dbReference type="RefSeq" id="WP_256381324.1">
    <property type="nucleotide sequence ID" value="NZ_FOND01000025.1"/>
</dbReference>
<organism evidence="1 2">
    <name type="scientific">Blastococcus tunisiensis</name>
    <dbReference type="NCBI Taxonomy" id="1798228"/>
    <lineage>
        <taxon>Bacteria</taxon>
        <taxon>Bacillati</taxon>
        <taxon>Actinomycetota</taxon>
        <taxon>Actinomycetes</taxon>
        <taxon>Geodermatophilales</taxon>
        <taxon>Geodermatophilaceae</taxon>
        <taxon>Blastococcus</taxon>
    </lineage>
</organism>
<dbReference type="EMBL" id="FOND01000025">
    <property type="protein sequence ID" value="SFF73996.1"/>
    <property type="molecule type" value="Genomic_DNA"/>
</dbReference>
<proteinExistence type="predicted"/>
<dbReference type="STRING" id="1798228.SAMN05216574_12517"/>
<dbReference type="AlphaFoldDB" id="A0A1I2LA66"/>
<dbReference type="Proteomes" id="UP000198589">
    <property type="component" value="Unassembled WGS sequence"/>
</dbReference>
<name>A0A1I2LA66_9ACTN</name>
<accession>A0A1I2LA66</accession>